<keyword evidence="11" id="KW-0324">Glycolysis</keyword>
<evidence type="ECO:0000313" key="15">
    <source>
        <dbReference type="EMBL" id="KAH9308725.1"/>
    </source>
</evidence>
<feature type="domain" description="Pyruvate kinase barrel" evidence="14">
    <location>
        <begin position="497"/>
        <end position="733"/>
    </location>
</feature>
<evidence type="ECO:0000256" key="7">
    <source>
        <dbReference type="ARBA" id="ARBA00022741"/>
    </source>
</evidence>
<keyword evidence="5" id="KW-0808">Transferase</keyword>
<dbReference type="PANTHER" id="PTHR11817">
    <property type="entry name" value="PYRUVATE KINASE"/>
    <property type="match status" value="1"/>
</dbReference>
<feature type="region of interest" description="Disordered" evidence="13">
    <location>
        <begin position="43"/>
        <end position="77"/>
    </location>
</feature>
<dbReference type="GO" id="GO:0030955">
    <property type="term" value="F:potassium ion binding"/>
    <property type="evidence" value="ECO:0007669"/>
    <property type="project" value="InterPro"/>
</dbReference>
<protein>
    <recommendedName>
        <fullName evidence="4">pyruvate kinase</fullName>
        <ecNumber evidence="4">2.7.1.40</ecNumber>
    </recommendedName>
</protein>
<evidence type="ECO:0000256" key="8">
    <source>
        <dbReference type="ARBA" id="ARBA00022777"/>
    </source>
</evidence>
<comment type="caution">
    <text evidence="15">The sequence shown here is derived from an EMBL/GenBank/DDBJ whole genome shotgun (WGS) entry which is preliminary data.</text>
</comment>
<feature type="compositionally biased region" description="Basic and acidic residues" evidence="13">
    <location>
        <begin position="57"/>
        <end position="67"/>
    </location>
</feature>
<evidence type="ECO:0000313" key="16">
    <source>
        <dbReference type="Proteomes" id="UP000824469"/>
    </source>
</evidence>
<dbReference type="InterPro" id="IPR015813">
    <property type="entry name" value="Pyrv/PenolPyrv_kinase-like_dom"/>
</dbReference>
<name>A0AA38FR52_TAXCH</name>
<keyword evidence="8" id="KW-0418">Kinase</keyword>
<evidence type="ECO:0000256" key="9">
    <source>
        <dbReference type="ARBA" id="ARBA00022840"/>
    </source>
</evidence>
<evidence type="ECO:0000256" key="4">
    <source>
        <dbReference type="ARBA" id="ARBA00012142"/>
    </source>
</evidence>
<dbReference type="InterPro" id="IPR015793">
    <property type="entry name" value="Pyrv_Knase_brl"/>
</dbReference>
<feature type="non-terminal residue" evidence="15">
    <location>
        <position position="1"/>
    </location>
</feature>
<dbReference type="InterPro" id="IPR040442">
    <property type="entry name" value="Pyrv_kinase-like_dom_sf"/>
</dbReference>
<comment type="pathway">
    <text evidence="2">Carbohydrate degradation; glycolysis; pyruvate from D-glyceraldehyde 3-phosphate: step 5/5.</text>
</comment>
<dbReference type="Gene3D" id="2.40.33.10">
    <property type="entry name" value="PK beta-barrel domain-like"/>
    <property type="match status" value="1"/>
</dbReference>
<organism evidence="15 16">
    <name type="scientific">Taxus chinensis</name>
    <name type="common">Chinese yew</name>
    <name type="synonym">Taxus wallichiana var. chinensis</name>
    <dbReference type="NCBI Taxonomy" id="29808"/>
    <lineage>
        <taxon>Eukaryota</taxon>
        <taxon>Viridiplantae</taxon>
        <taxon>Streptophyta</taxon>
        <taxon>Embryophyta</taxon>
        <taxon>Tracheophyta</taxon>
        <taxon>Spermatophyta</taxon>
        <taxon>Pinopsida</taxon>
        <taxon>Pinidae</taxon>
        <taxon>Conifers II</taxon>
        <taxon>Cupressales</taxon>
        <taxon>Taxaceae</taxon>
        <taxon>Taxus</taxon>
    </lineage>
</organism>
<evidence type="ECO:0000256" key="2">
    <source>
        <dbReference type="ARBA" id="ARBA00004997"/>
    </source>
</evidence>
<dbReference type="OMA" id="NCAHDDE"/>
<keyword evidence="10" id="KW-0460">Magnesium</keyword>
<comment type="cofactor">
    <cofactor evidence="1">
        <name>K(+)</name>
        <dbReference type="ChEBI" id="CHEBI:29103"/>
    </cofactor>
</comment>
<evidence type="ECO:0000259" key="14">
    <source>
        <dbReference type="Pfam" id="PF00224"/>
    </source>
</evidence>
<dbReference type="EC" id="2.7.1.40" evidence="4"/>
<dbReference type="Pfam" id="PF00224">
    <property type="entry name" value="PK"/>
    <property type="match status" value="2"/>
</dbReference>
<keyword evidence="16" id="KW-1185">Reference proteome</keyword>
<dbReference type="InterPro" id="IPR015806">
    <property type="entry name" value="Pyrv_Knase_insert_dom_sf"/>
</dbReference>
<dbReference type="AlphaFoldDB" id="A0AA38FR52"/>
<evidence type="ECO:0000256" key="5">
    <source>
        <dbReference type="ARBA" id="ARBA00022679"/>
    </source>
</evidence>
<proteinExistence type="inferred from homology"/>
<keyword evidence="7" id="KW-0547">Nucleotide-binding</keyword>
<evidence type="ECO:0000256" key="11">
    <source>
        <dbReference type="ARBA" id="ARBA00023152"/>
    </source>
</evidence>
<feature type="non-terminal residue" evidence="15">
    <location>
        <position position="736"/>
    </location>
</feature>
<dbReference type="SUPFAM" id="SSF51621">
    <property type="entry name" value="Phosphoenolpyruvate/pyruvate domain"/>
    <property type="match status" value="1"/>
</dbReference>
<dbReference type="GO" id="GO:0004743">
    <property type="term" value="F:pyruvate kinase activity"/>
    <property type="evidence" value="ECO:0007669"/>
    <property type="project" value="UniProtKB-EC"/>
</dbReference>
<sequence length="736" mass="81556">GIKRGRFPDVVSRIQSDIYVNPMHVIFSSNEIPKKHIIQALQDSNRKPDSDSLPSRDTNDDLSDTKNTKSKKNKKGKHRPFIETFKSISMPLDVGNVSDVTNLDFFDTHGTLEGEDANATVSLDFFSEGLLKDRKQLMVQVLEKLEAVRLHALALEQWNAARLKECNRFYCASATNLIHYAALQSMEVQQLEEALSILGLLNLEGINKHIMASLASIIEILENLTHLSSKIKRERRFDNEVHSPTIEDPIQGKPLSHLQSSLLSSNGQSEEISYFAMKSHARYNAELLFGPSVEGRKTRIMVTVGNEAADNENLIYNLIKYGVNVIRINCAHDNSDTWRRIIKSVRNCSQMLEQPCRVLMDLAGPKLRTGPFKPGPNVKKIKPMKDAKGVVLTPALVWISLPGVNPPTHRSPDAMVPVDDKKWIRNLEVGDVLIFYDARGKKRFLKIAEKFPTSSDVSCWAECYETSYVESGMEFVVKGKKGKIGNGKVAELPTVDHYVQVKAGDLLVITREPCLAPSKKSSDDLLHPARVTCPLGLLFDSVQPGEPIEFDDGKIQGVIRGVKMSEICVEITHAGEKGSKLGPEKSINVPKSNLRFEGLTVKDLMDLDFIAANADMVGVSFVNDINDVSMLQQELNKRKLTNLGIVLKIETQGGFEKLPLLLLQAMQSPNPLGVMIARGDLAVECGWERLAEMQEEILSICEAAHIPAIWATQVLESLAKSGLPTRAEITDAAVGG</sequence>
<dbReference type="GO" id="GO:0005524">
    <property type="term" value="F:ATP binding"/>
    <property type="evidence" value="ECO:0007669"/>
    <property type="project" value="UniProtKB-KW"/>
</dbReference>
<evidence type="ECO:0000256" key="12">
    <source>
        <dbReference type="ARBA" id="ARBA00023317"/>
    </source>
</evidence>
<dbReference type="Gene3D" id="3.20.20.60">
    <property type="entry name" value="Phosphoenolpyruvate-binding domains"/>
    <property type="match status" value="2"/>
</dbReference>
<feature type="domain" description="Pyruvate kinase barrel" evidence="14">
    <location>
        <begin position="296"/>
        <end position="382"/>
    </location>
</feature>
<reference evidence="15 16" key="1">
    <citation type="journal article" date="2021" name="Nat. Plants">
        <title>The Taxus genome provides insights into paclitaxel biosynthesis.</title>
        <authorList>
            <person name="Xiong X."/>
            <person name="Gou J."/>
            <person name="Liao Q."/>
            <person name="Li Y."/>
            <person name="Zhou Q."/>
            <person name="Bi G."/>
            <person name="Li C."/>
            <person name="Du R."/>
            <person name="Wang X."/>
            <person name="Sun T."/>
            <person name="Guo L."/>
            <person name="Liang H."/>
            <person name="Lu P."/>
            <person name="Wu Y."/>
            <person name="Zhang Z."/>
            <person name="Ro D.K."/>
            <person name="Shang Y."/>
            <person name="Huang S."/>
            <person name="Yan J."/>
        </authorList>
    </citation>
    <scope>NUCLEOTIDE SEQUENCE [LARGE SCALE GENOMIC DNA]</scope>
    <source>
        <tissue evidence="15">Leaf</tissue>
    </source>
</reference>
<dbReference type="FunFam" id="3.20.20.60:FF:000051">
    <property type="entry name" value="Pyruvate kinase family protein"/>
    <property type="match status" value="1"/>
</dbReference>
<evidence type="ECO:0000256" key="10">
    <source>
        <dbReference type="ARBA" id="ARBA00022842"/>
    </source>
</evidence>
<evidence type="ECO:0000256" key="3">
    <source>
        <dbReference type="ARBA" id="ARBA00008663"/>
    </source>
</evidence>
<feature type="compositionally biased region" description="Basic residues" evidence="13">
    <location>
        <begin position="68"/>
        <end position="77"/>
    </location>
</feature>
<dbReference type="SUPFAM" id="SSF50800">
    <property type="entry name" value="PK beta-barrel domain-like"/>
    <property type="match status" value="1"/>
</dbReference>
<dbReference type="GO" id="GO:0000287">
    <property type="term" value="F:magnesium ion binding"/>
    <property type="evidence" value="ECO:0007669"/>
    <property type="project" value="InterPro"/>
</dbReference>
<evidence type="ECO:0000256" key="6">
    <source>
        <dbReference type="ARBA" id="ARBA00022723"/>
    </source>
</evidence>
<dbReference type="EMBL" id="JAHRHJ020000007">
    <property type="protein sequence ID" value="KAH9308725.1"/>
    <property type="molecule type" value="Genomic_DNA"/>
</dbReference>
<evidence type="ECO:0000256" key="13">
    <source>
        <dbReference type="SAM" id="MobiDB-lite"/>
    </source>
</evidence>
<dbReference type="Proteomes" id="UP000824469">
    <property type="component" value="Unassembled WGS sequence"/>
</dbReference>
<keyword evidence="12" id="KW-0670">Pyruvate</keyword>
<keyword evidence="6" id="KW-0479">Metal-binding</keyword>
<dbReference type="GO" id="GO:0016301">
    <property type="term" value="F:kinase activity"/>
    <property type="evidence" value="ECO:0007669"/>
    <property type="project" value="UniProtKB-KW"/>
</dbReference>
<dbReference type="InterPro" id="IPR011037">
    <property type="entry name" value="Pyrv_Knase-like_insert_dom_sf"/>
</dbReference>
<comment type="similarity">
    <text evidence="3">Belongs to the pyruvate kinase family.</text>
</comment>
<accession>A0AA38FR52</accession>
<dbReference type="InterPro" id="IPR001697">
    <property type="entry name" value="Pyr_Knase"/>
</dbReference>
<gene>
    <name evidence="15" type="ORF">KI387_036636</name>
</gene>
<keyword evidence="9" id="KW-0067">ATP-binding</keyword>
<evidence type="ECO:0000256" key="1">
    <source>
        <dbReference type="ARBA" id="ARBA00001958"/>
    </source>
</evidence>